<dbReference type="EMBL" id="AP018823">
    <property type="protein sequence ID" value="BBF84317.1"/>
    <property type="molecule type" value="Genomic_DNA"/>
</dbReference>
<dbReference type="KEGG" id="amah:DLM_0664"/>
<sequence>MPTPFPADWQALLLHEPFAAMSAEQLAQLASHARRQHFPRGSSLASPQAGPANQLFIVVDGQVLAEDIYSGQPFAMLGQGDMFPLGALLAQRPVTNHYRADSDCMVLQLPREAFVALCAQSPAFQLFCTQRLANLLSRARQLHPSALGGQGLSLHTPLSAVIQRPPVTCRPETALRPLLQQMQSEGVGSVVITSPEQRLLGLFTLRDLLSAHLAGRGDDTAVKELMRQPVCILPPSALASEAMLALVQSGERHVMVCEGSTLVGIVSEHDLYRLSRLDMKEMLQRLGRCDSTAALSGVAATFRRQVLALFKQGMDADASTRLLSLFNDQLLARLCQLHLAEAGLEDAEICWLHFGSSGRQENTLTSDQDSGLVFRCSTPLRQQQLAQQLPAIAQRICSALSACGIPLCRNGVMAGNPSHCLSLDDWCDTFISQLMQSADSAGHIGLYLDIRPAWGQQLLGLELASALRQRASDPSVLQALSRTARSYQPPLGWSGRLQTDQDDKLDLKAALDLFVDGARILALQAGSAASRTGERFAAAADLPGLKHSDCQSFADSARFLQDLRLRHQLACQEQGAGLDSLIDPQQLGTLDARILKETLRQARKLQAWLGQHLP</sequence>
<dbReference type="GO" id="GO:0005829">
    <property type="term" value="C:cytosol"/>
    <property type="evidence" value="ECO:0007669"/>
    <property type="project" value="TreeGrafter"/>
</dbReference>
<reference evidence="5" key="1">
    <citation type="journal article" date="2017" name="Biotechnol. Biofuels">
        <title>Evaluation of environmental bacterial communities as a factor affecting the growth of duckweed Lemna minor.</title>
        <authorList>
            <person name="Ishizawa H."/>
            <person name="Kuroda M."/>
            <person name="Morikawa M."/>
            <person name="Ike M."/>
        </authorList>
    </citation>
    <scope>NUCLEOTIDE SEQUENCE [LARGE SCALE GENOMIC DNA]</scope>
    <source>
        <strain evidence="5">H3</strain>
    </source>
</reference>
<dbReference type="PANTHER" id="PTHR24567">
    <property type="entry name" value="CRP FAMILY TRANSCRIPTIONAL REGULATORY PROTEIN"/>
    <property type="match status" value="1"/>
</dbReference>
<dbReference type="InterPro" id="IPR000644">
    <property type="entry name" value="CBS_dom"/>
</dbReference>
<dbReference type="OrthoDB" id="9808528at2"/>
<dbReference type="GO" id="GO:0003700">
    <property type="term" value="F:DNA-binding transcription factor activity"/>
    <property type="evidence" value="ECO:0007669"/>
    <property type="project" value="TreeGrafter"/>
</dbReference>
<reference evidence="5" key="3">
    <citation type="journal article" date="2017" name="Plant Physiol. Biochem.">
        <title>Differential oxidative and antioxidative response of duckweed Lemna minor toward plant growth promoting/inhibiting bacteria.</title>
        <authorList>
            <person name="Ishizawa H."/>
            <person name="Kuroda M."/>
            <person name="Morikawa M."/>
            <person name="Ike M."/>
        </authorList>
    </citation>
    <scope>NUCLEOTIDE SEQUENCE [LARGE SCALE GENOMIC DNA]</scope>
    <source>
        <strain evidence="5">H3</strain>
    </source>
</reference>
<dbReference type="InterPro" id="IPR000595">
    <property type="entry name" value="cNMP-bd_dom"/>
</dbReference>
<organism evidence="4 5">
    <name type="scientific">Aquitalea magnusonii</name>
    <dbReference type="NCBI Taxonomy" id="332411"/>
    <lineage>
        <taxon>Bacteria</taxon>
        <taxon>Pseudomonadati</taxon>
        <taxon>Pseudomonadota</taxon>
        <taxon>Betaproteobacteria</taxon>
        <taxon>Neisseriales</taxon>
        <taxon>Chromobacteriaceae</taxon>
        <taxon>Aquitalea</taxon>
    </lineage>
</organism>
<dbReference type="InterPro" id="IPR018490">
    <property type="entry name" value="cNMP-bd_dom_sf"/>
</dbReference>
<dbReference type="InterPro" id="IPR046342">
    <property type="entry name" value="CBS_dom_sf"/>
</dbReference>
<dbReference type="Gene3D" id="3.10.580.10">
    <property type="entry name" value="CBS-domain"/>
    <property type="match status" value="1"/>
</dbReference>
<feature type="domain" description="CBS" evidence="3">
    <location>
        <begin position="226"/>
        <end position="281"/>
    </location>
</feature>
<dbReference type="Gene3D" id="2.60.120.10">
    <property type="entry name" value="Jelly Rolls"/>
    <property type="match status" value="1"/>
</dbReference>
<dbReference type="SMART" id="SM00100">
    <property type="entry name" value="cNMP"/>
    <property type="match status" value="1"/>
</dbReference>
<protein>
    <submittedName>
        <fullName evidence="4">Predicted signal-transduction protein containing cAMP-binding and CBS domain</fullName>
    </submittedName>
</protein>
<name>A0A3G9GFB5_9NEIS</name>
<dbReference type="RefSeq" id="WP_089082784.1">
    <property type="nucleotide sequence ID" value="NZ_AP018823.1"/>
</dbReference>
<dbReference type="AlphaFoldDB" id="A0A3G9GFB5"/>
<gene>
    <name evidence="4" type="ORF">DLM_0664</name>
</gene>
<evidence type="ECO:0000259" key="3">
    <source>
        <dbReference type="PROSITE" id="PS51371"/>
    </source>
</evidence>
<accession>A0A3G9GFB5</accession>
<keyword evidence="1" id="KW-0129">CBS domain</keyword>
<dbReference type="SUPFAM" id="SSF51206">
    <property type="entry name" value="cAMP-binding domain-like"/>
    <property type="match status" value="1"/>
</dbReference>
<dbReference type="InterPro" id="IPR014710">
    <property type="entry name" value="RmlC-like_jellyroll"/>
</dbReference>
<dbReference type="Pfam" id="PF10335">
    <property type="entry name" value="DUF294_C"/>
    <property type="match status" value="1"/>
</dbReference>
<dbReference type="CDD" id="cd05401">
    <property type="entry name" value="NT_GlnE_GlnD_like"/>
    <property type="match status" value="1"/>
</dbReference>
<keyword evidence="5" id="KW-1185">Reference proteome</keyword>
<dbReference type="SMART" id="SM00116">
    <property type="entry name" value="CBS"/>
    <property type="match status" value="2"/>
</dbReference>
<evidence type="ECO:0000313" key="4">
    <source>
        <dbReference type="EMBL" id="BBF84317.1"/>
    </source>
</evidence>
<dbReference type="Pfam" id="PF00027">
    <property type="entry name" value="cNMP_binding"/>
    <property type="match status" value="1"/>
</dbReference>
<dbReference type="PROSITE" id="PS51371">
    <property type="entry name" value="CBS"/>
    <property type="match status" value="2"/>
</dbReference>
<dbReference type="PROSITE" id="PS50042">
    <property type="entry name" value="CNMP_BINDING_3"/>
    <property type="match status" value="1"/>
</dbReference>
<dbReference type="Pfam" id="PF00571">
    <property type="entry name" value="CBS"/>
    <property type="match status" value="2"/>
</dbReference>
<dbReference type="SUPFAM" id="SSF54631">
    <property type="entry name" value="CBS-domain pair"/>
    <property type="match status" value="1"/>
</dbReference>
<evidence type="ECO:0000256" key="1">
    <source>
        <dbReference type="PROSITE-ProRule" id="PRU00703"/>
    </source>
</evidence>
<proteinExistence type="predicted"/>
<dbReference type="GO" id="GO:0008773">
    <property type="term" value="F:[protein-PII] uridylyltransferase activity"/>
    <property type="evidence" value="ECO:0007669"/>
    <property type="project" value="InterPro"/>
</dbReference>
<feature type="domain" description="Cyclic nucleotide-binding" evidence="2">
    <location>
        <begin position="17"/>
        <end position="114"/>
    </location>
</feature>
<feature type="domain" description="CBS" evidence="3">
    <location>
        <begin position="162"/>
        <end position="220"/>
    </location>
</feature>
<dbReference type="InterPro" id="IPR050397">
    <property type="entry name" value="Env_Response_Regulators"/>
</dbReference>
<dbReference type="PANTHER" id="PTHR24567:SF26">
    <property type="entry name" value="REGULATORY PROTEIN YEIL"/>
    <property type="match status" value="1"/>
</dbReference>
<evidence type="ECO:0000313" key="5">
    <source>
        <dbReference type="Proteomes" id="UP000198290"/>
    </source>
</evidence>
<dbReference type="InterPro" id="IPR018821">
    <property type="entry name" value="DUF294_put_nucleoTrafse_sb-bd"/>
</dbReference>
<dbReference type="InterPro" id="IPR005105">
    <property type="entry name" value="GlnD_Uridyltrans_N"/>
</dbReference>
<dbReference type="CDD" id="cd00038">
    <property type="entry name" value="CAP_ED"/>
    <property type="match status" value="1"/>
</dbReference>
<dbReference type="STRING" id="332411.VI06_12285"/>
<dbReference type="Pfam" id="PF03445">
    <property type="entry name" value="DUF294"/>
    <property type="match status" value="1"/>
</dbReference>
<reference evidence="4 5" key="2">
    <citation type="journal article" date="2017" name="Genome Announc.">
        <title>Draft genome sequence of Aquitalea magnusonii strain H3, a plant growth-promoting bacterium of duckweed Lemna minor.</title>
        <authorList>
            <person name="Ishizawa H."/>
            <person name="Kuroda M."/>
            <person name="Ike M."/>
        </authorList>
    </citation>
    <scope>NUCLEOTIDE SEQUENCE [LARGE SCALE GENOMIC DNA]</scope>
    <source>
        <strain evidence="4 5">H3</strain>
    </source>
</reference>
<evidence type="ECO:0000259" key="2">
    <source>
        <dbReference type="PROSITE" id="PS50042"/>
    </source>
</evidence>
<dbReference type="Proteomes" id="UP000198290">
    <property type="component" value="Chromosome"/>
</dbReference>